<dbReference type="GO" id="GO:0046872">
    <property type="term" value="F:metal ion binding"/>
    <property type="evidence" value="ECO:0007669"/>
    <property type="project" value="UniProtKB-KW"/>
</dbReference>
<dbReference type="InterPro" id="IPR017853">
    <property type="entry name" value="GH"/>
</dbReference>
<dbReference type="eggNOG" id="COG1874">
    <property type="taxonomic scope" value="Bacteria"/>
</dbReference>
<dbReference type="CAZy" id="GH42">
    <property type="family name" value="Glycoside Hydrolase Family 42"/>
</dbReference>
<dbReference type="Pfam" id="PF08533">
    <property type="entry name" value="Glyco_hydro_42C"/>
    <property type="match status" value="1"/>
</dbReference>
<comment type="catalytic activity">
    <reaction evidence="1 6">
        <text>Hydrolysis of terminal non-reducing beta-D-galactose residues in beta-D-galactosides.</text>
        <dbReference type="EC" id="3.2.1.23"/>
    </reaction>
</comment>
<dbReference type="PANTHER" id="PTHR36447:SF1">
    <property type="entry name" value="BETA-GALACTOSIDASE GANA"/>
    <property type="match status" value="1"/>
</dbReference>
<evidence type="ECO:0000259" key="12">
    <source>
        <dbReference type="Pfam" id="PF08533"/>
    </source>
</evidence>
<feature type="active site" description="Nucleophile" evidence="7">
    <location>
        <position position="307"/>
    </location>
</feature>
<dbReference type="KEGG" id="tra:Trad_2037"/>
<dbReference type="SUPFAM" id="SSF52317">
    <property type="entry name" value="Class I glutamine amidotransferase-like"/>
    <property type="match status" value="1"/>
</dbReference>
<keyword evidence="14" id="KW-1185">Reference proteome</keyword>
<dbReference type="InterPro" id="IPR013529">
    <property type="entry name" value="Glyco_hydro_42_N"/>
</dbReference>
<dbReference type="InterPro" id="IPR013780">
    <property type="entry name" value="Glyco_hydro_b"/>
</dbReference>
<gene>
    <name evidence="13" type="ordered locus">Trad_2037</name>
</gene>
<dbReference type="PIRSF" id="PIRSF001084">
    <property type="entry name" value="B-galactosidase"/>
    <property type="match status" value="1"/>
</dbReference>
<feature type="binding site" evidence="8">
    <location>
        <position position="152"/>
    </location>
    <ligand>
        <name>substrate</name>
    </ligand>
</feature>
<keyword evidence="9" id="KW-0479">Metal-binding</keyword>
<feature type="domain" description="Glycoside hydrolase family 42 N-terminal" evidence="10">
    <location>
        <begin position="15"/>
        <end position="385"/>
    </location>
</feature>
<dbReference type="OrthoDB" id="9800974at2"/>
<protein>
    <recommendedName>
        <fullName evidence="3 6">Beta-galactosidase</fullName>
        <shortName evidence="6">Beta-gal</shortName>
        <ecNumber evidence="3 6">3.2.1.23</ecNumber>
    </recommendedName>
</protein>
<feature type="domain" description="Beta-galactosidase C-terminal" evidence="12">
    <location>
        <begin position="614"/>
        <end position="660"/>
    </location>
</feature>
<proteinExistence type="inferred from homology"/>
<keyword evidence="4 6" id="KW-0378">Hydrolase</keyword>
<organism evidence="13 14">
    <name type="scientific">Truepera radiovictrix (strain DSM 17093 / CIP 108686 / LMG 22925 / RQ-24)</name>
    <dbReference type="NCBI Taxonomy" id="649638"/>
    <lineage>
        <taxon>Bacteria</taxon>
        <taxon>Thermotogati</taxon>
        <taxon>Deinococcota</taxon>
        <taxon>Deinococci</taxon>
        <taxon>Trueperales</taxon>
        <taxon>Trueperaceae</taxon>
        <taxon>Truepera</taxon>
    </lineage>
</organism>
<evidence type="ECO:0000256" key="9">
    <source>
        <dbReference type="PIRSR" id="PIRSR001084-3"/>
    </source>
</evidence>
<feature type="binding site" evidence="8">
    <location>
        <position position="114"/>
    </location>
    <ligand>
        <name>substrate</name>
    </ligand>
</feature>
<reference evidence="14" key="1">
    <citation type="submission" date="2010-05" db="EMBL/GenBank/DDBJ databases">
        <title>The complete genome of Truepera radiovictris DSM 17093.</title>
        <authorList>
            <consortium name="US DOE Joint Genome Institute (JGI-PGF)"/>
            <person name="Lucas S."/>
            <person name="Copeland A."/>
            <person name="Lapidus A."/>
            <person name="Glavina del Rio T."/>
            <person name="Dalin E."/>
            <person name="Tice H."/>
            <person name="Bruce D."/>
            <person name="Goodwin L."/>
            <person name="Pitluck S."/>
            <person name="Kyrpides N."/>
            <person name="Mavromatis K."/>
            <person name="Ovchinnikova G."/>
            <person name="Munk A.C."/>
            <person name="Detter J.C."/>
            <person name="Han C."/>
            <person name="Tapia R."/>
            <person name="Land M."/>
            <person name="Hauser L."/>
            <person name="Markowitz V."/>
            <person name="Cheng J.-F."/>
            <person name="Hugenholtz P."/>
            <person name="Woyke T."/>
            <person name="Wu D."/>
            <person name="Tindall B."/>
            <person name="Pomrenke H.G."/>
            <person name="Brambilla E."/>
            <person name="Klenk H.-P."/>
            <person name="Eisen J.A."/>
        </authorList>
    </citation>
    <scope>NUCLEOTIDE SEQUENCE [LARGE SCALE GENOMIC DNA]</scope>
    <source>
        <strain evidence="14">DSM 17093 / CIP 108686 / LMG 22925 / RQ-24</strain>
    </source>
</reference>
<evidence type="ECO:0000256" key="2">
    <source>
        <dbReference type="ARBA" id="ARBA00005940"/>
    </source>
</evidence>
<evidence type="ECO:0000256" key="1">
    <source>
        <dbReference type="ARBA" id="ARBA00001412"/>
    </source>
</evidence>
<evidence type="ECO:0000256" key="3">
    <source>
        <dbReference type="ARBA" id="ARBA00012756"/>
    </source>
</evidence>
<accession>D7CR63</accession>
<dbReference type="GO" id="GO:0004565">
    <property type="term" value="F:beta-galactosidase activity"/>
    <property type="evidence" value="ECO:0007669"/>
    <property type="project" value="UniProtKB-EC"/>
</dbReference>
<feature type="binding site" evidence="9">
    <location>
        <position position="164"/>
    </location>
    <ligand>
        <name>Zn(2+)</name>
        <dbReference type="ChEBI" id="CHEBI:29105"/>
    </ligand>
</feature>
<dbReference type="SMR" id="D7CR63"/>
<dbReference type="Gene3D" id="3.20.20.80">
    <property type="entry name" value="Glycosidases"/>
    <property type="match status" value="1"/>
</dbReference>
<dbReference type="GO" id="GO:0006012">
    <property type="term" value="P:galactose metabolic process"/>
    <property type="evidence" value="ECO:0007669"/>
    <property type="project" value="InterPro"/>
</dbReference>
<evidence type="ECO:0000256" key="5">
    <source>
        <dbReference type="ARBA" id="ARBA00023295"/>
    </source>
</evidence>
<dbReference type="PANTHER" id="PTHR36447">
    <property type="entry name" value="BETA-GALACTOSIDASE GANA"/>
    <property type="match status" value="1"/>
</dbReference>
<dbReference type="Gene3D" id="2.60.40.1180">
    <property type="entry name" value="Golgi alpha-mannosidase II"/>
    <property type="match status" value="1"/>
</dbReference>
<feature type="binding site" evidence="8">
    <location>
        <position position="315"/>
    </location>
    <ligand>
        <name>substrate</name>
    </ligand>
</feature>
<dbReference type="InterPro" id="IPR003476">
    <property type="entry name" value="Glyco_hydro_42"/>
</dbReference>
<dbReference type="EC" id="3.2.1.23" evidence="3 6"/>
<evidence type="ECO:0000313" key="14">
    <source>
        <dbReference type="Proteomes" id="UP000000379"/>
    </source>
</evidence>
<dbReference type="Gene3D" id="3.40.50.880">
    <property type="match status" value="1"/>
</dbReference>
<keyword evidence="5 6" id="KW-0326">Glycosidase</keyword>
<dbReference type="GO" id="GO:0009341">
    <property type="term" value="C:beta-galactosidase complex"/>
    <property type="evidence" value="ECO:0007669"/>
    <property type="project" value="InterPro"/>
</dbReference>
<feature type="active site" description="Proton donor" evidence="7">
    <location>
        <position position="153"/>
    </location>
</feature>
<dbReference type="Pfam" id="PF08532">
    <property type="entry name" value="Glyco_hydro_42M"/>
    <property type="match status" value="1"/>
</dbReference>
<comment type="similarity">
    <text evidence="2 6">Belongs to the glycosyl hydrolase 42 family.</text>
</comment>
<feature type="binding site" evidence="9">
    <location>
        <position position="159"/>
    </location>
    <ligand>
        <name>Zn(2+)</name>
        <dbReference type="ChEBI" id="CHEBI:29105"/>
    </ligand>
</feature>
<name>D7CR63_TRURR</name>
<dbReference type="SUPFAM" id="SSF51445">
    <property type="entry name" value="(Trans)glycosidases"/>
    <property type="match status" value="1"/>
</dbReference>
<dbReference type="CDD" id="cd03143">
    <property type="entry name" value="A4_beta-galactosidase_middle_domain"/>
    <property type="match status" value="1"/>
</dbReference>
<dbReference type="InterPro" id="IPR029062">
    <property type="entry name" value="Class_I_gatase-like"/>
</dbReference>
<dbReference type="InterPro" id="IPR013738">
    <property type="entry name" value="Beta_galactosidase_Trimer"/>
</dbReference>
<dbReference type="InterPro" id="IPR013739">
    <property type="entry name" value="Beta_galactosidase_C"/>
</dbReference>
<dbReference type="HOGENOM" id="CLU_012430_1_1_0"/>
<feature type="binding site" evidence="9">
    <location>
        <position position="118"/>
    </location>
    <ligand>
        <name>Zn(2+)</name>
        <dbReference type="ChEBI" id="CHEBI:29105"/>
    </ligand>
</feature>
<evidence type="ECO:0000256" key="8">
    <source>
        <dbReference type="PIRSR" id="PIRSR001084-2"/>
    </source>
</evidence>
<dbReference type="Proteomes" id="UP000000379">
    <property type="component" value="Chromosome"/>
</dbReference>
<evidence type="ECO:0000259" key="10">
    <source>
        <dbReference type="Pfam" id="PF02449"/>
    </source>
</evidence>
<reference evidence="13 14" key="2">
    <citation type="journal article" date="2011" name="Stand. Genomic Sci.">
        <title>Complete genome sequence of Truepera radiovictrix type strain (RQ-24).</title>
        <authorList>
            <person name="Ivanova N."/>
            <person name="Rohde C."/>
            <person name="Munk C."/>
            <person name="Nolan M."/>
            <person name="Lucas S."/>
            <person name="Del Rio T.G."/>
            <person name="Tice H."/>
            <person name="Deshpande S."/>
            <person name="Cheng J.F."/>
            <person name="Tapia R."/>
            <person name="Han C."/>
            <person name="Goodwin L."/>
            <person name="Pitluck S."/>
            <person name="Liolios K."/>
            <person name="Mavromatis K."/>
            <person name="Mikhailova N."/>
            <person name="Pati A."/>
            <person name="Chen A."/>
            <person name="Palaniappan K."/>
            <person name="Land M."/>
            <person name="Hauser L."/>
            <person name="Chang Y.J."/>
            <person name="Jeffries C.D."/>
            <person name="Brambilla E."/>
            <person name="Rohde M."/>
            <person name="Goker M."/>
            <person name="Tindall B.J."/>
            <person name="Woyke T."/>
            <person name="Bristow J."/>
            <person name="Eisen J.A."/>
            <person name="Markowitz V."/>
            <person name="Hugenholtz P."/>
            <person name="Kyrpides N.C."/>
            <person name="Klenk H.P."/>
            <person name="Lapidus A."/>
        </authorList>
    </citation>
    <scope>NUCLEOTIDE SEQUENCE [LARGE SCALE GENOMIC DNA]</scope>
    <source>
        <strain evidence="14">DSM 17093 / CIP 108686 / LMG 22925 / RQ-24</strain>
    </source>
</reference>
<dbReference type="RefSeq" id="WP_013178516.1">
    <property type="nucleotide sequence ID" value="NC_014221.1"/>
</dbReference>
<feature type="binding site" evidence="9">
    <location>
        <position position="161"/>
    </location>
    <ligand>
        <name>Zn(2+)</name>
        <dbReference type="ChEBI" id="CHEBI:29105"/>
    </ligand>
</feature>
<evidence type="ECO:0000259" key="11">
    <source>
        <dbReference type="Pfam" id="PF08532"/>
    </source>
</evidence>
<keyword evidence="9" id="KW-0862">Zinc</keyword>
<feature type="domain" description="Beta-galactosidase trimerisation" evidence="11">
    <location>
        <begin position="396"/>
        <end position="606"/>
    </location>
</feature>
<sequence>MSPRPHFPALLHGADYNAEQWLAYPEVLHDDLQLMKDAGVNCVSVGIFAWSMLEPEEGVFEFGWLDTLMDSLANEDIHVILATPSGARPAWLSERYPEVRQVDATGRRLPHAGRHNHCRTSPVYREKCGAINRLLASRYATHPALFMWHVSNEYGATPCHCELCYAAFRNWLRKRYGDLERLNHAWWTTFWSHRYRCWEEIRPVDPSIQGLMLDWQRFTSDQTLDFFLAESAPLRELTPKVPITTNFMQPDVGLDYWVFAPHVDVISWDSYPRWHQHGVSDAETAARTAFYHDLHRSYKKQPFMLMESTPSVTNWQGISRPKRPGLHRLASLQAVAHGSNSVQYFQWRQSRGGEEQFHGAVVTHQNTADTRVFREVAALGSTLQRLTDVLETNVEAQVAVIYDFQNEWALRWSQLPQNEAKDYQACCLEHYGALWRQGVATDILCADGELLRYRLVVAPMLYMLREGVAERLEAFVQGGGTLVMTHTTGLVDAGNLAFLGGFPKPLRRTLGLWVEESDALYPGQEGRIEMLSTSSMSGCYISRYVADLLRLETAQPLAHYTCEFYAATPAVTCNAHGAGRAYYLATRLDGRFLNKFYKLLLSDCGIRTFELPEGVSVSVRQGKDKCTVFVMNFNNAPQSVALESLGLEPVEVGPYGVEVATAARQTTSS</sequence>
<dbReference type="STRING" id="649638.Trad_2037"/>
<evidence type="ECO:0000313" key="13">
    <source>
        <dbReference type="EMBL" id="ADI15151.1"/>
    </source>
</evidence>
<dbReference type="AlphaFoldDB" id="D7CR63"/>
<dbReference type="Pfam" id="PF02449">
    <property type="entry name" value="Glyco_hydro_42"/>
    <property type="match status" value="1"/>
</dbReference>
<evidence type="ECO:0000256" key="6">
    <source>
        <dbReference type="PIRNR" id="PIRNR001084"/>
    </source>
</evidence>
<evidence type="ECO:0000256" key="4">
    <source>
        <dbReference type="ARBA" id="ARBA00022801"/>
    </source>
</evidence>
<evidence type="ECO:0000256" key="7">
    <source>
        <dbReference type="PIRSR" id="PIRSR001084-1"/>
    </source>
</evidence>
<dbReference type="EMBL" id="CP002049">
    <property type="protein sequence ID" value="ADI15151.1"/>
    <property type="molecule type" value="Genomic_DNA"/>
</dbReference>